<accession>A0A0A9DNU1</accession>
<dbReference type="AlphaFoldDB" id="A0A0A9DNU1"/>
<name>A0A0A9DNU1_ARUDO</name>
<organism evidence="1">
    <name type="scientific">Arundo donax</name>
    <name type="common">Giant reed</name>
    <name type="synonym">Donax arundinaceus</name>
    <dbReference type="NCBI Taxonomy" id="35708"/>
    <lineage>
        <taxon>Eukaryota</taxon>
        <taxon>Viridiplantae</taxon>
        <taxon>Streptophyta</taxon>
        <taxon>Embryophyta</taxon>
        <taxon>Tracheophyta</taxon>
        <taxon>Spermatophyta</taxon>
        <taxon>Magnoliopsida</taxon>
        <taxon>Liliopsida</taxon>
        <taxon>Poales</taxon>
        <taxon>Poaceae</taxon>
        <taxon>PACMAD clade</taxon>
        <taxon>Arundinoideae</taxon>
        <taxon>Arundineae</taxon>
        <taxon>Arundo</taxon>
    </lineage>
</organism>
<reference evidence="1" key="2">
    <citation type="journal article" date="2015" name="Data Brief">
        <title>Shoot transcriptome of the giant reed, Arundo donax.</title>
        <authorList>
            <person name="Barrero R.A."/>
            <person name="Guerrero F.D."/>
            <person name="Moolhuijzen P."/>
            <person name="Goolsby J.A."/>
            <person name="Tidwell J."/>
            <person name="Bellgard S.E."/>
            <person name="Bellgard M.I."/>
        </authorList>
    </citation>
    <scope>NUCLEOTIDE SEQUENCE</scope>
    <source>
        <tissue evidence="1">Shoot tissue taken approximately 20 cm above the soil surface</tissue>
    </source>
</reference>
<reference evidence="1" key="1">
    <citation type="submission" date="2014-09" db="EMBL/GenBank/DDBJ databases">
        <authorList>
            <person name="Magalhaes I.L.F."/>
            <person name="Oliveira U."/>
            <person name="Santos F.R."/>
            <person name="Vidigal T.H.D.A."/>
            <person name="Brescovit A.D."/>
            <person name="Santos A.J."/>
        </authorList>
    </citation>
    <scope>NUCLEOTIDE SEQUENCE</scope>
    <source>
        <tissue evidence="1">Shoot tissue taken approximately 20 cm above the soil surface</tissue>
    </source>
</reference>
<evidence type="ECO:0000313" key="1">
    <source>
        <dbReference type="EMBL" id="JAD88358.1"/>
    </source>
</evidence>
<sequence>MNAIQMKESSWTTSPMMTSTLVICRSTFLWNNGAPLSA</sequence>
<protein>
    <submittedName>
        <fullName evidence="1">Uncharacterized protein</fullName>
    </submittedName>
</protein>
<dbReference type="EMBL" id="GBRH01209537">
    <property type="protein sequence ID" value="JAD88358.1"/>
    <property type="molecule type" value="Transcribed_RNA"/>
</dbReference>
<proteinExistence type="predicted"/>